<evidence type="ECO:0000313" key="11">
    <source>
        <dbReference type="EMBL" id="MBP1048471.1"/>
    </source>
</evidence>
<feature type="transmembrane region" description="Helical" evidence="9">
    <location>
        <begin position="71"/>
        <end position="89"/>
    </location>
</feature>
<feature type="transmembrane region" description="Helical" evidence="9">
    <location>
        <begin position="179"/>
        <end position="201"/>
    </location>
</feature>
<keyword evidence="12" id="KW-1185">Reference proteome</keyword>
<dbReference type="RefSeq" id="WP_209559233.1">
    <property type="nucleotide sequence ID" value="NZ_JAEDXU010000016.1"/>
</dbReference>
<dbReference type="InterPro" id="IPR051088">
    <property type="entry name" value="PTS_Sugar-EIIC/EIIB"/>
</dbReference>
<protein>
    <recommendedName>
        <fullName evidence="8">Permease IIC component</fullName>
    </recommendedName>
</protein>
<feature type="transmembrane region" description="Helical" evidence="9">
    <location>
        <begin position="386"/>
        <end position="406"/>
    </location>
</feature>
<feature type="transmembrane region" description="Helical" evidence="9">
    <location>
        <begin position="359"/>
        <end position="380"/>
    </location>
</feature>
<keyword evidence="3 8" id="KW-1003">Cell membrane</keyword>
<dbReference type="PIRSF" id="PIRSF006351">
    <property type="entry name" value="PTS_EIIC-Cellobiose"/>
    <property type="match status" value="1"/>
</dbReference>
<dbReference type="Proteomes" id="UP000673375">
    <property type="component" value="Unassembled WGS sequence"/>
</dbReference>
<evidence type="ECO:0000256" key="3">
    <source>
        <dbReference type="ARBA" id="ARBA00022475"/>
    </source>
</evidence>
<gene>
    <name evidence="11" type="ORF">I6N96_19495</name>
</gene>
<sequence>MKSKISNLFDRLSPFFDKMGNSPYLKAISGAMMGTLGPVLIGSIAVLLMVLPTSLPFLSFLTNYSDLFSKLNAITIGAMALYVVVLMAYQLVRNLDETEDGISAGIISLLCFLIITPLGTTADEITAIPTTWLGAPGVFSAMFVGLVSARLYLGIKRKGWTIKMPDGVPPMVTKVFESILPTILIALLFIIISSLFSMTSFENMHEFVYTIIQKPLQGIGGSIGAVIIISLVQQILWFFGIHGTNVVMPIVTALWMAMDVENLNAVAAGQTPPNITGLAFFNIITWGGMALGLVLLMMRAKSKQFREVGKVSIIPALFGITEPVIFGTPLVLNFRLAVPFITNNSIALLLAYLLTRSGLVAHFSGVQAIFGLPIGFHAAVQGSISIILLQLFIQLILSPILWYPWFKALDNETYRLEQEAEKE</sequence>
<comment type="caution">
    <text evidence="11">The sequence shown here is derived from an EMBL/GenBank/DDBJ whole genome shotgun (WGS) entry which is preliminary data.</text>
</comment>
<keyword evidence="2 8" id="KW-0813">Transport</keyword>
<evidence type="ECO:0000256" key="5">
    <source>
        <dbReference type="ARBA" id="ARBA00022692"/>
    </source>
</evidence>
<feature type="domain" description="PTS EIIC type-3" evidence="10">
    <location>
        <begin position="8"/>
        <end position="405"/>
    </location>
</feature>
<feature type="transmembrane region" description="Helical" evidence="9">
    <location>
        <begin position="101"/>
        <end position="120"/>
    </location>
</feature>
<keyword evidence="6 9" id="KW-1133">Transmembrane helix</keyword>
<evidence type="ECO:0000256" key="9">
    <source>
        <dbReference type="SAM" id="Phobius"/>
    </source>
</evidence>
<proteinExistence type="predicted"/>
<evidence type="ECO:0000256" key="2">
    <source>
        <dbReference type="ARBA" id="ARBA00022448"/>
    </source>
</evidence>
<dbReference type="PANTHER" id="PTHR33989:SF4">
    <property type="entry name" value="PTS SYSTEM N,N'-DIACETYLCHITOBIOSE-SPECIFIC EIIC COMPONENT"/>
    <property type="match status" value="1"/>
</dbReference>
<dbReference type="Pfam" id="PF02378">
    <property type="entry name" value="PTS_EIIC"/>
    <property type="match status" value="1"/>
</dbReference>
<feature type="transmembrane region" description="Helical" evidence="9">
    <location>
        <begin position="27"/>
        <end position="51"/>
    </location>
</feature>
<dbReference type="InterPro" id="IPR004501">
    <property type="entry name" value="PTS_EIIC_3"/>
</dbReference>
<evidence type="ECO:0000256" key="1">
    <source>
        <dbReference type="ARBA" id="ARBA00004651"/>
    </source>
</evidence>
<organism evidence="11 12">
    <name type="scientific">Enterococcus larvae</name>
    <dbReference type="NCBI Taxonomy" id="2794352"/>
    <lineage>
        <taxon>Bacteria</taxon>
        <taxon>Bacillati</taxon>
        <taxon>Bacillota</taxon>
        <taxon>Bacilli</taxon>
        <taxon>Lactobacillales</taxon>
        <taxon>Enterococcaceae</taxon>
        <taxon>Enterococcus</taxon>
    </lineage>
</organism>
<comment type="function">
    <text evidence="8">The phosphoenolpyruvate-dependent sugar phosphotransferase system (PTS), a major carbohydrate active -transport system, catalyzes the phosphorylation of incoming sugar substrates concomitant with their translocation across the cell membrane.</text>
</comment>
<keyword evidence="7 8" id="KW-0472">Membrane</keyword>
<dbReference type="InterPro" id="IPR003352">
    <property type="entry name" value="PTS_EIIC"/>
</dbReference>
<feature type="transmembrane region" description="Helical" evidence="9">
    <location>
        <begin position="132"/>
        <end position="153"/>
    </location>
</feature>
<feature type="transmembrane region" description="Helical" evidence="9">
    <location>
        <begin position="332"/>
        <end position="352"/>
    </location>
</feature>
<evidence type="ECO:0000259" key="10">
    <source>
        <dbReference type="PROSITE" id="PS51105"/>
    </source>
</evidence>
<accession>A0ABS4CPH0</accession>
<comment type="subcellular location">
    <subcellularLocation>
        <location evidence="1">Cell membrane</location>
        <topology evidence="1">Multi-pass membrane protein</topology>
    </subcellularLocation>
</comment>
<evidence type="ECO:0000256" key="4">
    <source>
        <dbReference type="ARBA" id="ARBA00022597"/>
    </source>
</evidence>
<dbReference type="InterPro" id="IPR004796">
    <property type="entry name" value="PTS_IIC_cello"/>
</dbReference>
<evidence type="ECO:0000313" key="12">
    <source>
        <dbReference type="Proteomes" id="UP000673375"/>
    </source>
</evidence>
<keyword evidence="5 9" id="KW-0812">Transmembrane</keyword>
<reference evidence="11 12" key="1">
    <citation type="submission" date="2020-12" db="EMBL/GenBank/DDBJ databases">
        <title>Vagococcus allomyrinae sp. nov. and Enterococcus lavae sp. nov., isolated from the larvae of Allomyrina dichotoma.</title>
        <authorList>
            <person name="Lee S.D."/>
        </authorList>
    </citation>
    <scope>NUCLEOTIDE SEQUENCE [LARGE SCALE GENOMIC DNA]</scope>
    <source>
        <strain evidence="11 12">BWM-S5</strain>
    </source>
</reference>
<feature type="transmembrane region" description="Helical" evidence="9">
    <location>
        <begin position="207"/>
        <end position="229"/>
    </location>
</feature>
<dbReference type="PROSITE" id="PS51105">
    <property type="entry name" value="PTS_EIIC_TYPE_3"/>
    <property type="match status" value="1"/>
</dbReference>
<evidence type="ECO:0000256" key="6">
    <source>
        <dbReference type="ARBA" id="ARBA00022989"/>
    </source>
</evidence>
<evidence type="ECO:0000256" key="8">
    <source>
        <dbReference type="PIRNR" id="PIRNR006351"/>
    </source>
</evidence>
<dbReference type="NCBIfam" id="TIGR00410">
    <property type="entry name" value="lacE"/>
    <property type="match status" value="1"/>
</dbReference>
<keyword evidence="4 8" id="KW-0762">Sugar transport</keyword>
<name>A0ABS4CPH0_9ENTE</name>
<feature type="transmembrane region" description="Helical" evidence="9">
    <location>
        <begin position="236"/>
        <end position="258"/>
    </location>
</feature>
<dbReference type="PANTHER" id="PTHR33989">
    <property type="match status" value="1"/>
</dbReference>
<dbReference type="EMBL" id="JAEDXU010000016">
    <property type="protein sequence ID" value="MBP1048471.1"/>
    <property type="molecule type" value="Genomic_DNA"/>
</dbReference>
<evidence type="ECO:0000256" key="7">
    <source>
        <dbReference type="ARBA" id="ARBA00023136"/>
    </source>
</evidence>
<feature type="transmembrane region" description="Helical" evidence="9">
    <location>
        <begin position="308"/>
        <end position="326"/>
    </location>
</feature>
<feature type="transmembrane region" description="Helical" evidence="9">
    <location>
        <begin position="278"/>
        <end position="296"/>
    </location>
</feature>